<dbReference type="VEuPathDB" id="MicrosporidiaDB:NCER_101727"/>
<name>A0A0F9WAP3_9MICR</name>
<dbReference type="RefSeq" id="XP_024329742.1">
    <property type="nucleotide sequence ID" value="XM_024474066.1"/>
</dbReference>
<comment type="caution">
    <text evidence="1">The sequence shown here is derived from an EMBL/GenBank/DDBJ whole genome shotgun (WGS) entry which is preliminary data.</text>
</comment>
<evidence type="ECO:0000313" key="2">
    <source>
        <dbReference type="Proteomes" id="UP000034350"/>
    </source>
</evidence>
<keyword evidence="2" id="KW-1185">Reference proteome</keyword>
<protein>
    <submittedName>
        <fullName evidence="1">Uncharacterized protein</fullName>
    </submittedName>
</protein>
<dbReference type="EMBL" id="JPQZ01000146">
    <property type="protein sequence ID" value="KKO74000.1"/>
    <property type="molecule type" value="Genomic_DNA"/>
</dbReference>
<gene>
    <name evidence="1" type="ORF">AAJ76_1460005175</name>
</gene>
<sequence length="101" mass="11308">MVKICGEGIWVQFDETAICNRKLIPDPYSTLDIKSNAQWLAEDVEEGSYRNFVLKLVSSSKVPTTLDMFDEHVVPRSIIVIDGYPSCPGVIAKFGSCHKMK</sequence>
<dbReference type="OrthoDB" id="6579350at2759"/>
<dbReference type="VEuPathDB" id="MicrosporidiaDB:AAJ76_1460005175"/>
<dbReference type="GeneID" id="36318971"/>
<accession>A0A0F9WAP3</accession>
<reference evidence="1 2" key="1">
    <citation type="journal article" date="2015" name="Environ. Microbiol.">
        <title>Genome analyses suggest the presence of polyploidy and recent human-driven expansions in eight global populations of the honeybee pathogen Nosema ceranae.</title>
        <authorList>
            <person name="Pelin A."/>
            <person name="Selman M."/>
            <person name="Aris-Brosou S."/>
            <person name="Farinelli L."/>
            <person name="Corradi N."/>
        </authorList>
    </citation>
    <scope>NUCLEOTIDE SEQUENCE [LARGE SCALE GENOMIC DNA]</scope>
    <source>
        <strain evidence="1 2">PA08 1199</strain>
    </source>
</reference>
<dbReference type="Proteomes" id="UP000034350">
    <property type="component" value="Unassembled WGS sequence"/>
</dbReference>
<proteinExistence type="predicted"/>
<evidence type="ECO:0000313" key="1">
    <source>
        <dbReference type="EMBL" id="KKO74000.1"/>
    </source>
</evidence>
<dbReference type="AlphaFoldDB" id="A0A0F9WAP3"/>
<organism evidence="1 2">
    <name type="scientific">Vairimorpha ceranae</name>
    <dbReference type="NCBI Taxonomy" id="40302"/>
    <lineage>
        <taxon>Eukaryota</taxon>
        <taxon>Fungi</taxon>
        <taxon>Fungi incertae sedis</taxon>
        <taxon>Microsporidia</taxon>
        <taxon>Nosematidae</taxon>
        <taxon>Vairimorpha</taxon>
    </lineage>
</organism>